<dbReference type="PIRSF" id="PIRSF001365">
    <property type="entry name" value="DHDPS"/>
    <property type="match status" value="1"/>
</dbReference>
<evidence type="ECO:0000256" key="13">
    <source>
        <dbReference type="PIRNR" id="PIRNR001365"/>
    </source>
</evidence>
<dbReference type="CDD" id="cd00950">
    <property type="entry name" value="DHDPS"/>
    <property type="match status" value="1"/>
</dbReference>
<dbReference type="Gene3D" id="3.20.20.70">
    <property type="entry name" value="Aldolase class I"/>
    <property type="match status" value="1"/>
</dbReference>
<dbReference type="PANTHER" id="PTHR12128:SF66">
    <property type="entry name" value="4-HYDROXY-2-OXOGLUTARATE ALDOLASE, MITOCHONDRIAL"/>
    <property type="match status" value="1"/>
</dbReference>
<keyword evidence="15" id="KW-1185">Reference proteome</keyword>
<proteinExistence type="inferred from homology"/>
<evidence type="ECO:0000256" key="7">
    <source>
        <dbReference type="ARBA" id="ARBA00022915"/>
    </source>
</evidence>
<keyword evidence="7 12" id="KW-0220">Diaminopimelate biosynthesis</keyword>
<gene>
    <name evidence="12" type="primary">dapA</name>
    <name evidence="14" type="ORF">JBL43_14785</name>
</gene>
<dbReference type="HAMAP" id="MF_00418">
    <property type="entry name" value="DapA"/>
    <property type="match status" value="1"/>
</dbReference>
<dbReference type="Proteomes" id="UP000623301">
    <property type="component" value="Unassembled WGS sequence"/>
</dbReference>
<dbReference type="NCBIfam" id="TIGR00674">
    <property type="entry name" value="dapA"/>
    <property type="match status" value="1"/>
</dbReference>
<comment type="subunit">
    <text evidence="12">Homotetramer; dimer of dimers.</text>
</comment>
<dbReference type="PANTHER" id="PTHR12128">
    <property type="entry name" value="DIHYDRODIPICOLINATE SYNTHASE"/>
    <property type="match status" value="1"/>
</dbReference>
<dbReference type="EMBL" id="JAEHFJ010000007">
    <property type="protein sequence ID" value="MBJ2175515.1"/>
    <property type="molecule type" value="Genomic_DNA"/>
</dbReference>
<evidence type="ECO:0000256" key="3">
    <source>
        <dbReference type="ARBA" id="ARBA00007592"/>
    </source>
</evidence>
<keyword evidence="5 12" id="KW-0963">Cytoplasm</keyword>
<evidence type="ECO:0000256" key="10">
    <source>
        <dbReference type="ARBA" id="ARBA00023270"/>
    </source>
</evidence>
<comment type="subcellular location">
    <subcellularLocation>
        <location evidence="12">Cytoplasm</location>
    </subcellularLocation>
</comment>
<sequence>MTQFYGTGAALVTPFKVDKSVDYEALVRLVNFQIDNGIDYLVVMGTTGEPATLTNDEKQKVIKTVVEVNNGQLPLVIGIGGNNTQAVINEIQETDLSAFDAILSVSPYYNKPTQEGIYQHFKAIASISSKPIIIYNVPSRTGVSMTPTTILRLASDCSNIIGVKEASGDMDQAFKLLQNKPEGFLVLSGDDMVALPMVLMGGAGVITVIGQGIPGDFSKMIKLALEGKSKEASKLHFKLMNSIYYIFEEGNPAGIKALLQKRSICESSVRLPLVEASAELQEKISNFIDNY</sequence>
<evidence type="ECO:0000313" key="15">
    <source>
        <dbReference type="Proteomes" id="UP000623301"/>
    </source>
</evidence>
<dbReference type="PRINTS" id="PR00146">
    <property type="entry name" value="DHPICSNTHASE"/>
</dbReference>
<dbReference type="GO" id="GO:0008840">
    <property type="term" value="F:4-hydroxy-tetrahydrodipicolinate synthase activity"/>
    <property type="evidence" value="ECO:0007669"/>
    <property type="project" value="UniProtKB-EC"/>
</dbReference>
<feature type="binding site" evidence="12">
    <location>
        <position position="47"/>
    </location>
    <ligand>
        <name>pyruvate</name>
        <dbReference type="ChEBI" id="CHEBI:15361"/>
    </ligand>
</feature>
<dbReference type="InterPro" id="IPR005263">
    <property type="entry name" value="DapA"/>
</dbReference>
<comment type="similarity">
    <text evidence="3 12 13">Belongs to the DapA family.</text>
</comment>
<evidence type="ECO:0000256" key="6">
    <source>
        <dbReference type="ARBA" id="ARBA00022605"/>
    </source>
</evidence>
<dbReference type="EC" id="4.3.3.7" evidence="4 12"/>
<evidence type="ECO:0000256" key="8">
    <source>
        <dbReference type="ARBA" id="ARBA00023154"/>
    </source>
</evidence>
<evidence type="ECO:0000256" key="11">
    <source>
        <dbReference type="ARBA" id="ARBA00047836"/>
    </source>
</evidence>
<dbReference type="Pfam" id="PF00701">
    <property type="entry name" value="DHDPS"/>
    <property type="match status" value="1"/>
</dbReference>
<comment type="catalytic activity">
    <reaction evidence="11 12">
        <text>L-aspartate 4-semialdehyde + pyruvate = (2S,4S)-4-hydroxy-2,3,4,5-tetrahydrodipicolinate + H2O + H(+)</text>
        <dbReference type="Rhea" id="RHEA:34171"/>
        <dbReference type="ChEBI" id="CHEBI:15361"/>
        <dbReference type="ChEBI" id="CHEBI:15377"/>
        <dbReference type="ChEBI" id="CHEBI:15378"/>
        <dbReference type="ChEBI" id="CHEBI:67139"/>
        <dbReference type="ChEBI" id="CHEBI:537519"/>
        <dbReference type="EC" id="4.3.3.7"/>
    </reaction>
</comment>
<feature type="binding site" evidence="12">
    <location>
        <position position="206"/>
    </location>
    <ligand>
        <name>pyruvate</name>
        <dbReference type="ChEBI" id="CHEBI:15361"/>
    </ligand>
</feature>
<comment type="caution">
    <text evidence="14">The sequence shown here is derived from an EMBL/GenBank/DDBJ whole genome shotgun (WGS) entry which is preliminary data.</text>
</comment>
<comment type="caution">
    <text evidence="12">Was originally thought to be a dihydrodipicolinate synthase (DHDPS), catalyzing the condensation of (S)-aspartate-beta-semialdehyde [(S)-ASA] and pyruvate to dihydrodipicolinate (DHDP). However, it was shown in E.coli that the product of the enzymatic reaction is not dihydrodipicolinate but in fact (4S)-4-hydroxy-2,3,4,5-tetrahydro-(2S)-dipicolinic acid (HTPA), and that the consecutive dehydration reaction leading to DHDP is not spontaneous but catalyzed by DapB.</text>
</comment>
<evidence type="ECO:0000256" key="12">
    <source>
        <dbReference type="HAMAP-Rule" id="MF_00418"/>
    </source>
</evidence>
<comment type="function">
    <text evidence="1 12">Catalyzes the condensation of (S)-aspartate-beta-semialdehyde [(S)-ASA] and pyruvate to 4-hydroxy-tetrahydrodipicolinate (HTPA).</text>
</comment>
<accession>A0ABS0WU47</accession>
<organism evidence="14 15">
    <name type="scientific">Aureibaculum flavum</name>
    <dbReference type="NCBI Taxonomy" id="2795986"/>
    <lineage>
        <taxon>Bacteria</taxon>
        <taxon>Pseudomonadati</taxon>
        <taxon>Bacteroidota</taxon>
        <taxon>Flavobacteriia</taxon>
        <taxon>Flavobacteriales</taxon>
        <taxon>Flavobacteriaceae</taxon>
        <taxon>Aureibaculum</taxon>
    </lineage>
</organism>
<dbReference type="PROSITE" id="PS00666">
    <property type="entry name" value="DHDPS_2"/>
    <property type="match status" value="1"/>
</dbReference>
<dbReference type="RefSeq" id="WP_198842174.1">
    <property type="nucleotide sequence ID" value="NZ_JAEHFJ010000007.1"/>
</dbReference>
<name>A0ABS0WU47_9FLAO</name>
<keyword evidence="9 12" id="KW-0456">Lyase</keyword>
<evidence type="ECO:0000256" key="1">
    <source>
        <dbReference type="ARBA" id="ARBA00003294"/>
    </source>
</evidence>
<evidence type="ECO:0000256" key="9">
    <source>
        <dbReference type="ARBA" id="ARBA00023239"/>
    </source>
</evidence>
<reference evidence="14 15" key="1">
    <citation type="submission" date="2020-12" db="EMBL/GenBank/DDBJ databases">
        <title>Aureibaculum luteum sp. nov. and Aureibaculum flavum sp. nov., novel members of the family Flavobacteriaceae isolated from Antarctic intertidal sediments.</title>
        <authorList>
            <person name="He X."/>
            <person name="Zhang X."/>
        </authorList>
    </citation>
    <scope>NUCLEOTIDE SEQUENCE [LARGE SCALE GENOMIC DNA]</scope>
    <source>
        <strain evidence="14 15">A20</strain>
    </source>
</reference>
<evidence type="ECO:0000256" key="4">
    <source>
        <dbReference type="ARBA" id="ARBA00012086"/>
    </source>
</evidence>
<evidence type="ECO:0000313" key="14">
    <source>
        <dbReference type="EMBL" id="MBJ2175515.1"/>
    </source>
</evidence>
<evidence type="ECO:0000256" key="5">
    <source>
        <dbReference type="ARBA" id="ARBA00022490"/>
    </source>
</evidence>
<dbReference type="SMART" id="SM01130">
    <property type="entry name" value="DHDPS"/>
    <property type="match status" value="1"/>
</dbReference>
<dbReference type="SUPFAM" id="SSF51569">
    <property type="entry name" value="Aldolase"/>
    <property type="match status" value="1"/>
</dbReference>
<feature type="active site" description="Schiff-base intermediate with substrate" evidence="12">
    <location>
        <position position="164"/>
    </location>
</feature>
<dbReference type="InterPro" id="IPR020625">
    <property type="entry name" value="Schiff_base-form_aldolases_AS"/>
</dbReference>
<feature type="site" description="Part of a proton relay during catalysis" evidence="12">
    <location>
        <position position="46"/>
    </location>
</feature>
<keyword evidence="6 12" id="KW-0028">Amino-acid biosynthesis</keyword>
<dbReference type="InterPro" id="IPR013785">
    <property type="entry name" value="Aldolase_TIM"/>
</dbReference>
<dbReference type="InterPro" id="IPR002220">
    <property type="entry name" value="DapA-like"/>
</dbReference>
<keyword evidence="8 12" id="KW-0457">Lysine biosynthesis</keyword>
<feature type="active site" description="Proton donor/acceptor" evidence="12">
    <location>
        <position position="135"/>
    </location>
</feature>
<comment type="pathway">
    <text evidence="2 12">Amino-acid biosynthesis; L-lysine biosynthesis via DAP pathway; (S)-tetrahydrodipicolinate from L-aspartate: step 3/4.</text>
</comment>
<keyword evidence="10 12" id="KW-0704">Schiff base</keyword>
<feature type="site" description="Part of a proton relay during catalysis" evidence="12">
    <location>
        <position position="109"/>
    </location>
</feature>
<protein>
    <recommendedName>
        <fullName evidence="4 12">4-hydroxy-tetrahydrodipicolinate synthase</fullName>
        <shortName evidence="12">HTPA synthase</shortName>
        <ecNumber evidence="4 12">4.3.3.7</ecNumber>
    </recommendedName>
</protein>
<evidence type="ECO:0000256" key="2">
    <source>
        <dbReference type="ARBA" id="ARBA00005120"/>
    </source>
</evidence>